<proteinExistence type="predicted"/>
<dbReference type="Proteomes" id="UP001184833">
    <property type="component" value="Unassembled WGS sequence"/>
</dbReference>
<evidence type="ECO:0000313" key="2">
    <source>
        <dbReference type="Proteomes" id="UP001184833"/>
    </source>
</evidence>
<sequence>MITKRKNELENSFNISNNDFNVSERSDKHLEQCKLNKGLLTREETAKFFHVDLSTLHNWKKKGILMPVGIGGRVYYRMCDINKALTPLN</sequence>
<comment type="caution">
    <text evidence="1">The sequence shown here is derived from an EMBL/GenBank/DDBJ whole genome shotgun (WGS) entry which is preliminary data.</text>
</comment>
<keyword evidence="2" id="KW-1185">Reference proteome</keyword>
<reference evidence="1" key="1">
    <citation type="submission" date="2023-07" db="EMBL/GenBank/DDBJ databases">
        <title>Sorghum-associated microbial communities from plants grown in Nebraska, USA.</title>
        <authorList>
            <person name="Schachtman D."/>
        </authorList>
    </citation>
    <scope>NUCLEOTIDE SEQUENCE</scope>
    <source>
        <strain evidence="1">DS2329</strain>
    </source>
</reference>
<gene>
    <name evidence="1" type="ORF">J2786_002072</name>
</gene>
<evidence type="ECO:0000313" key="1">
    <source>
        <dbReference type="EMBL" id="MDR6458965.1"/>
    </source>
</evidence>
<accession>A0ACC6J845</accession>
<dbReference type="EMBL" id="JAVDQX010000002">
    <property type="protein sequence ID" value="MDR6458965.1"/>
    <property type="molecule type" value="Genomic_DNA"/>
</dbReference>
<organism evidence="1 2">
    <name type="scientific">Chryseobacterium vietnamense</name>
    <dbReference type="NCBI Taxonomy" id="866785"/>
    <lineage>
        <taxon>Bacteria</taxon>
        <taxon>Pseudomonadati</taxon>
        <taxon>Bacteroidota</taxon>
        <taxon>Flavobacteriia</taxon>
        <taxon>Flavobacteriales</taxon>
        <taxon>Weeksellaceae</taxon>
        <taxon>Chryseobacterium group</taxon>
        <taxon>Chryseobacterium</taxon>
    </lineage>
</organism>
<name>A0ACC6J845_9FLAO</name>
<protein>
    <submittedName>
        <fullName evidence="1">Uncharacterized protein</fullName>
    </submittedName>
</protein>